<accession>A0ABT4VXE2</accession>
<gene>
    <name evidence="2" type="primary">addB</name>
    <name evidence="2" type="ORF">O2N63_02480</name>
</gene>
<dbReference type="SUPFAM" id="SSF52540">
    <property type="entry name" value="P-loop containing nucleoside triphosphate hydrolases"/>
    <property type="match status" value="1"/>
</dbReference>
<dbReference type="InterPro" id="IPR011604">
    <property type="entry name" value="PDDEXK-like_dom_sf"/>
</dbReference>
<reference evidence="2 3" key="1">
    <citation type="submission" date="2023-01" db="EMBL/GenBank/DDBJ databases">
        <authorList>
            <person name="Yoon J.-W."/>
        </authorList>
    </citation>
    <scope>NUCLEOTIDE SEQUENCE [LARGE SCALE GENOMIC DNA]</scope>
    <source>
        <strain evidence="2 3">KMU-50</strain>
    </source>
</reference>
<comment type="caution">
    <text evidence="2">The sequence shown here is derived from an EMBL/GenBank/DDBJ whole genome shotgun (WGS) entry which is preliminary data.</text>
</comment>
<evidence type="ECO:0000313" key="2">
    <source>
        <dbReference type="EMBL" id="MDA5092941.1"/>
    </source>
</evidence>
<proteinExistence type="predicted"/>
<name>A0ABT4VXE2_9RHOB</name>
<feature type="domain" description="PD-(D/E)XK endonuclease-like" evidence="1">
    <location>
        <begin position="712"/>
        <end position="942"/>
    </location>
</feature>
<evidence type="ECO:0000259" key="1">
    <source>
        <dbReference type="Pfam" id="PF12705"/>
    </source>
</evidence>
<protein>
    <submittedName>
        <fullName evidence="2">Double-strand break repair protein AddB</fullName>
    </submittedName>
</protein>
<dbReference type="Pfam" id="PF12705">
    <property type="entry name" value="PDDEXK_1"/>
    <property type="match status" value="1"/>
</dbReference>
<dbReference type="EMBL" id="JAQIIO010000001">
    <property type="protein sequence ID" value="MDA5092941.1"/>
    <property type="molecule type" value="Genomic_DNA"/>
</dbReference>
<keyword evidence="3" id="KW-1185">Reference proteome</keyword>
<dbReference type="NCBIfam" id="TIGR02786">
    <property type="entry name" value="addB_alphas"/>
    <property type="match status" value="1"/>
</dbReference>
<evidence type="ECO:0000313" key="3">
    <source>
        <dbReference type="Proteomes" id="UP001528040"/>
    </source>
</evidence>
<dbReference type="InterPro" id="IPR011335">
    <property type="entry name" value="Restrct_endonuc-II-like"/>
</dbReference>
<dbReference type="Proteomes" id="UP001528040">
    <property type="component" value="Unassembled WGS sequence"/>
</dbReference>
<dbReference type="Gene3D" id="3.90.320.10">
    <property type="match status" value="1"/>
</dbReference>
<dbReference type="InterPro" id="IPR038726">
    <property type="entry name" value="PDDEXK_AddAB-type"/>
</dbReference>
<dbReference type="InterPro" id="IPR014153">
    <property type="entry name" value="Ds_break_AddB"/>
</dbReference>
<organism evidence="2 3">
    <name type="scientific">Aliiroseovarius salicola</name>
    <dbReference type="NCBI Taxonomy" id="3009082"/>
    <lineage>
        <taxon>Bacteria</taxon>
        <taxon>Pseudomonadati</taxon>
        <taxon>Pseudomonadota</taxon>
        <taxon>Alphaproteobacteria</taxon>
        <taxon>Rhodobacterales</taxon>
        <taxon>Paracoccaceae</taxon>
        <taxon>Aliiroseovarius</taxon>
    </lineage>
</organism>
<sequence>MFEHTDKPRLFALPPGLDFPNAVVQGVLERATGIRPEALAQVEIYVNTQRMQRRMRSLFADGGARLLPQIRVLGEIGQDLATKDLPPAIPPLRRRLELAQLVARLIEAEPDLAPRSSIFPLADSLADLMDEMQGEGVSPETLRNLDVDDQSGHWQRALSFVSLVEQFLGDAAKTNPDKEGRQRQVIERLVTRWADTPPTHPVIIAGSTGSRGATAHLMRAVARLPQGAVILPGFDWDMPNTAWAQLEDALSAEDHPQYRFAALTRDLGLTPEDIQLWAATSAPNPARNRLLSLALRPAPVTDQWQIEGPVFEGVQNATQGVTLVEAKSPRQEALAIALILRDAAERREPIALITPDRNLTRQVTAALDRWGIEPDDSAGRPLALSAPGRLFRHVGDLFLRELTSDHLLAILKHPLTHSGSARGDHLRWTRDLELEVLRRGLPYPTPEALNQWALKREGDEALQTWVSWINETLFQPNFSETKDLETWVDQHVTLTEIVARGPENSDQSELWNKPAGREALRKITELQNEAPFGGEMSAQDYMSLFSAILNQGEVRDPNTPHKGIMFWGTLEARVQGTETVILAGLNEGSWPEAPKPDPWMNRKMRQQAGLLLPERRIGLSAHDFQQAAAAKRVILTRAARNDESETVPSRWINRLVNLLGGMSSDGSEALGAMRQRGETWLSWAEQLEAISVSVPAENRPSPRPPVTSRPTRLSVTRISKLIRDPYAIYAEQVLKLRPLRPLHQPPDAPLRGTVLHQVLEDFVTQRPDEETSDAAKARLLEVADDVLNREAPWPATRALWKAKLERVADWFIDEEAKRRDYSRTIATEVRGQLKLDDLGFTLTGTADRIDQDHDGRLWIYDYKTGSPPSEKAQRHFDKQLLLEAVIAKAGGFEKLPDSDVGHVAYIGLGAQPVCINIPLSPPEIDQIKDELSDLISAYHRPEQGYLSRRAVQEQRFEGDYDHLARFGEWDDSQPGNDVEVGQ</sequence>
<dbReference type="SUPFAM" id="SSF52980">
    <property type="entry name" value="Restriction endonuclease-like"/>
    <property type="match status" value="1"/>
</dbReference>
<dbReference type="InterPro" id="IPR027417">
    <property type="entry name" value="P-loop_NTPase"/>
</dbReference>